<feature type="zinc finger region" description="C3H1-type" evidence="9">
    <location>
        <begin position="16"/>
        <end position="44"/>
    </location>
</feature>
<dbReference type="EMBL" id="KN838558">
    <property type="protein sequence ID" value="KIK05656.1"/>
    <property type="molecule type" value="Genomic_DNA"/>
</dbReference>
<dbReference type="Pfam" id="PF26200">
    <property type="entry name" value="Rcat_RNF216"/>
    <property type="match status" value="1"/>
</dbReference>
<keyword evidence="8 9" id="KW-0862">Zinc</keyword>
<evidence type="ECO:0000313" key="15">
    <source>
        <dbReference type="Proteomes" id="UP000054477"/>
    </source>
</evidence>
<evidence type="ECO:0000256" key="4">
    <source>
        <dbReference type="ARBA" id="ARBA00022723"/>
    </source>
</evidence>
<gene>
    <name evidence="14" type="ORF">K443DRAFT_674944</name>
</gene>
<evidence type="ECO:0000256" key="1">
    <source>
        <dbReference type="ARBA" id="ARBA00001798"/>
    </source>
</evidence>
<dbReference type="InterPro" id="IPR013083">
    <property type="entry name" value="Znf_RING/FYVE/PHD"/>
</dbReference>
<feature type="compositionally biased region" description="Basic residues" evidence="10">
    <location>
        <begin position="213"/>
        <end position="223"/>
    </location>
</feature>
<dbReference type="GO" id="GO:0061630">
    <property type="term" value="F:ubiquitin protein ligase activity"/>
    <property type="evidence" value="ECO:0007669"/>
    <property type="project" value="UniProtKB-EC"/>
</dbReference>
<reference evidence="15" key="2">
    <citation type="submission" date="2015-01" db="EMBL/GenBank/DDBJ databases">
        <title>Evolutionary Origins and Diversification of the Mycorrhizal Mutualists.</title>
        <authorList>
            <consortium name="DOE Joint Genome Institute"/>
            <consortium name="Mycorrhizal Genomics Consortium"/>
            <person name="Kohler A."/>
            <person name="Kuo A."/>
            <person name="Nagy L.G."/>
            <person name="Floudas D."/>
            <person name="Copeland A."/>
            <person name="Barry K.W."/>
            <person name="Cichocki N."/>
            <person name="Veneault-Fourrey C."/>
            <person name="LaButti K."/>
            <person name="Lindquist E.A."/>
            <person name="Lipzen A."/>
            <person name="Lundell T."/>
            <person name="Morin E."/>
            <person name="Murat C."/>
            <person name="Riley R."/>
            <person name="Ohm R."/>
            <person name="Sun H."/>
            <person name="Tunlid A."/>
            <person name="Henrissat B."/>
            <person name="Grigoriev I.V."/>
            <person name="Hibbett D.S."/>
            <person name="Martin F."/>
        </authorList>
    </citation>
    <scope>NUCLEOTIDE SEQUENCE [LARGE SCALE GENOMIC DNA]</scope>
    <source>
        <strain evidence="15">LaAM-08-1</strain>
    </source>
</reference>
<feature type="compositionally biased region" description="Basic and acidic residues" evidence="10">
    <location>
        <begin position="245"/>
        <end position="319"/>
    </location>
</feature>
<dbReference type="PANTHER" id="PTHR11685">
    <property type="entry name" value="RBR FAMILY RING FINGER AND IBR DOMAIN-CONTAINING"/>
    <property type="match status" value="1"/>
</dbReference>
<dbReference type="SMART" id="SM00356">
    <property type="entry name" value="ZnF_C3H1"/>
    <property type="match status" value="2"/>
</dbReference>
<comment type="catalytic activity">
    <reaction evidence="1">
        <text>[E2 ubiquitin-conjugating enzyme]-S-ubiquitinyl-L-cysteine + [acceptor protein]-L-lysine = [E2 ubiquitin-conjugating enzyme]-L-cysteine + [acceptor protein]-N(6)-ubiquitinyl-L-lysine.</text>
        <dbReference type="EC" id="2.3.2.31"/>
    </reaction>
</comment>
<dbReference type="PROSITE" id="PS50089">
    <property type="entry name" value="ZF_RING_2"/>
    <property type="match status" value="1"/>
</dbReference>
<evidence type="ECO:0000256" key="10">
    <source>
        <dbReference type="SAM" id="MobiDB-lite"/>
    </source>
</evidence>
<sequence length="1115" mass="125440">MLEETLPEGTSGTHISPTKQPCYHFLSGGHCPFGERCRFLHIKRSEIPPSRPNPTRQYKRGQPGNQEGQALSETRTTSLEDPPSTPQPSAEPSDSEYGSTALRVPTAVTIAPASTTSWKVNTTENGIKQHQSLTSTKPCFAWRAGHCRFGLKCRYSHQVEIRNPNQHDIDTTQKPEHNIPGAPNSRNATIVPHVLLNQQEEQGLPRGGGHGGPSRRGRGRAQRGRNAVGATRLRKHEEEEDGQDAAERKVREEQVEAARKIRVEQEEAEQKAKEERQKAARKAREEQEEAARKAKEEREEAARKAREQREEAERRARQAQLAERRAQEARVTVQQVVLGSSLVTCGAGIDIRGIIGGFDLCRIVVKRLPRDAKPDEVVEIFSQQGVDPENFFLLGMKPNGGHTEATVLARAEQGEVIALGLDGIEFRDERLRFEVSANASWDSMGSSDDDCKTLTINWKNPSTSIVATYTSIDLARVKTKELDGKIYYGRKVRAIMYWVPPGFGVRIKLMNLPPNVPLADVEALSGTSSLRTISSQTYDLQEFTEFLRNYLENYPNVIPQSFVTIPSNERDYNICVKVRFHTWEAAKSASDALDNTKLRHDYPFLRTSLPKALQYVINIPRVQYNSQRKLWKSLMEGRENGMAGLHVHDRSDGCVIITVTGDDKKAVGALKVRVESLGELLDASYWHRSFFSAAGKQFLRQVHTTCGAYVRKDRKIQTLRVYGDTEMVDKAKELIKEEVERLSFLEWVIPLKRQSIRYFVRRGLAALKEVLGEENVSLDLASTPCRLTIKGGDEARHHLSRLLDESLTNFSLDQNHTADGDDICPICYDTVSHPESLGCGHTYCTACLRHYLTSAPDTKKFPLVCIGNEATCDIPISIPMIKKFLTEQRFNHLIEVAFLSYLDKHPQELKYCTTPDCSQIYQSNSTKAVLQCPSCFSTICPSCHEEAHEGMTCNERKLHSNPAEQERLTNEWAALNGVKKCPTCSVWLEKTEGCNHMSCKCGAHICWRCMGVFTAGTIYAHMQTEHGGIYDVAPQWANQPEPNNVRAPVADNQFLAAQRAELQRLELQRQAAAQRRAREEAQRENLLREVERRVAEQPEAAQRREEGGGWGCTIM</sequence>
<dbReference type="EC" id="2.3.2.31" evidence="2"/>
<dbReference type="InterPro" id="IPR044066">
    <property type="entry name" value="TRIAD_supradom"/>
</dbReference>
<dbReference type="SMART" id="SM00647">
    <property type="entry name" value="IBR"/>
    <property type="match status" value="2"/>
</dbReference>
<feature type="domain" description="RING-type" evidence="11">
    <location>
        <begin position="824"/>
        <end position="865"/>
    </location>
</feature>
<accession>A0A0C9XKU7</accession>
<feature type="zinc finger region" description="C3H1-type" evidence="9">
    <location>
        <begin position="133"/>
        <end position="160"/>
    </location>
</feature>
<keyword evidence="15" id="KW-1185">Reference proteome</keyword>
<dbReference type="GO" id="GO:0003676">
    <property type="term" value="F:nucleic acid binding"/>
    <property type="evidence" value="ECO:0007669"/>
    <property type="project" value="InterPro"/>
</dbReference>
<evidence type="ECO:0000256" key="5">
    <source>
        <dbReference type="ARBA" id="ARBA00022737"/>
    </source>
</evidence>
<dbReference type="InterPro" id="IPR001841">
    <property type="entry name" value="Znf_RING"/>
</dbReference>
<keyword evidence="7" id="KW-0833">Ubl conjugation pathway</keyword>
<dbReference type="STRING" id="1095629.A0A0C9XKU7"/>
<reference evidence="14 15" key="1">
    <citation type="submission" date="2014-04" db="EMBL/GenBank/DDBJ databases">
        <authorList>
            <consortium name="DOE Joint Genome Institute"/>
            <person name="Kuo A."/>
            <person name="Kohler A."/>
            <person name="Nagy L.G."/>
            <person name="Floudas D."/>
            <person name="Copeland A."/>
            <person name="Barry K.W."/>
            <person name="Cichocki N."/>
            <person name="Veneault-Fourrey C."/>
            <person name="LaButti K."/>
            <person name="Lindquist E.A."/>
            <person name="Lipzen A."/>
            <person name="Lundell T."/>
            <person name="Morin E."/>
            <person name="Murat C."/>
            <person name="Sun H."/>
            <person name="Tunlid A."/>
            <person name="Henrissat B."/>
            <person name="Grigoriev I.V."/>
            <person name="Hibbett D.S."/>
            <person name="Martin F."/>
            <person name="Nordberg H.P."/>
            <person name="Cantor M.N."/>
            <person name="Hua S.X."/>
        </authorList>
    </citation>
    <scope>NUCLEOTIDE SEQUENCE [LARGE SCALE GENOMIC DNA]</scope>
    <source>
        <strain evidence="14 15">LaAM-08-1</strain>
    </source>
</reference>
<dbReference type="Gene3D" id="1.20.120.1750">
    <property type="match status" value="1"/>
</dbReference>
<keyword evidence="5" id="KW-0677">Repeat</keyword>
<dbReference type="InterPro" id="IPR027370">
    <property type="entry name" value="Znf-RING_euk"/>
</dbReference>
<feature type="domain" description="RING-type" evidence="13">
    <location>
        <begin position="820"/>
        <end position="1032"/>
    </location>
</feature>
<evidence type="ECO:0000259" key="12">
    <source>
        <dbReference type="PROSITE" id="PS50103"/>
    </source>
</evidence>
<dbReference type="Pfam" id="PF01485">
    <property type="entry name" value="IBR"/>
    <property type="match status" value="1"/>
</dbReference>
<name>A0A0C9XKU7_9AGAR</name>
<dbReference type="SUPFAM" id="SSF57850">
    <property type="entry name" value="RING/U-box"/>
    <property type="match status" value="3"/>
</dbReference>
<evidence type="ECO:0000256" key="9">
    <source>
        <dbReference type="PROSITE-ProRule" id="PRU00723"/>
    </source>
</evidence>
<dbReference type="Gene3D" id="3.30.40.10">
    <property type="entry name" value="Zinc/RING finger domain, C3HC4 (zinc finger)"/>
    <property type="match status" value="1"/>
</dbReference>
<dbReference type="PROSITE" id="PS50103">
    <property type="entry name" value="ZF_C3H1"/>
    <property type="match status" value="2"/>
</dbReference>
<evidence type="ECO:0000256" key="3">
    <source>
        <dbReference type="ARBA" id="ARBA00022679"/>
    </source>
</evidence>
<feature type="compositionally biased region" description="Polar residues" evidence="10">
    <location>
        <begin position="63"/>
        <end position="79"/>
    </location>
</feature>
<evidence type="ECO:0000259" key="11">
    <source>
        <dbReference type="PROSITE" id="PS50089"/>
    </source>
</evidence>
<dbReference type="PROSITE" id="PS51873">
    <property type="entry name" value="TRIAD"/>
    <property type="match status" value="1"/>
</dbReference>
<feature type="region of interest" description="Disordered" evidence="10">
    <location>
        <begin position="1094"/>
        <end position="1115"/>
    </location>
</feature>
<proteinExistence type="predicted"/>
<evidence type="ECO:0000256" key="8">
    <source>
        <dbReference type="ARBA" id="ARBA00022833"/>
    </source>
</evidence>
<dbReference type="Gene3D" id="4.10.1000.10">
    <property type="entry name" value="Zinc finger, CCCH-type"/>
    <property type="match status" value="2"/>
</dbReference>
<dbReference type="InterPro" id="IPR017907">
    <property type="entry name" value="Znf_RING_CS"/>
</dbReference>
<feature type="region of interest" description="Disordered" evidence="10">
    <location>
        <begin position="44"/>
        <end position="99"/>
    </location>
</feature>
<evidence type="ECO:0000256" key="6">
    <source>
        <dbReference type="ARBA" id="ARBA00022771"/>
    </source>
</evidence>
<feature type="region of interest" description="Disordered" evidence="10">
    <location>
        <begin position="200"/>
        <end position="319"/>
    </location>
</feature>
<dbReference type="InterPro" id="IPR035979">
    <property type="entry name" value="RBD_domain_sf"/>
</dbReference>
<dbReference type="AlphaFoldDB" id="A0A0C9XKU7"/>
<feature type="compositionally biased region" description="Basic and acidic residues" evidence="10">
    <location>
        <begin position="164"/>
        <end position="177"/>
    </location>
</feature>
<organism evidence="14 15">
    <name type="scientific">Laccaria amethystina LaAM-08-1</name>
    <dbReference type="NCBI Taxonomy" id="1095629"/>
    <lineage>
        <taxon>Eukaryota</taxon>
        <taxon>Fungi</taxon>
        <taxon>Dikarya</taxon>
        <taxon>Basidiomycota</taxon>
        <taxon>Agaricomycotina</taxon>
        <taxon>Agaricomycetes</taxon>
        <taxon>Agaricomycetidae</taxon>
        <taxon>Agaricales</taxon>
        <taxon>Agaricineae</taxon>
        <taxon>Hydnangiaceae</taxon>
        <taxon>Laccaria</taxon>
    </lineage>
</organism>
<evidence type="ECO:0000259" key="13">
    <source>
        <dbReference type="PROSITE" id="PS51873"/>
    </source>
</evidence>
<keyword evidence="3" id="KW-0808">Transferase</keyword>
<keyword evidence="6 9" id="KW-0863">Zinc-finger</keyword>
<dbReference type="CDD" id="cd20335">
    <property type="entry name" value="BRcat_RBR"/>
    <property type="match status" value="1"/>
</dbReference>
<dbReference type="InterPro" id="IPR031127">
    <property type="entry name" value="E3_UB_ligase_RBR"/>
</dbReference>
<feature type="region of interest" description="Disordered" evidence="10">
    <location>
        <begin position="164"/>
        <end position="187"/>
    </location>
</feature>
<dbReference type="InterPro" id="IPR000571">
    <property type="entry name" value="Znf_CCCH"/>
</dbReference>
<feature type="domain" description="C3H1-type" evidence="12">
    <location>
        <begin position="16"/>
        <end position="44"/>
    </location>
</feature>
<dbReference type="SUPFAM" id="SSF90229">
    <property type="entry name" value="CCCH zinc finger"/>
    <property type="match status" value="1"/>
</dbReference>
<feature type="domain" description="C3H1-type" evidence="12">
    <location>
        <begin position="133"/>
        <end position="160"/>
    </location>
</feature>
<dbReference type="SUPFAM" id="SSF54928">
    <property type="entry name" value="RNA-binding domain, RBD"/>
    <property type="match status" value="1"/>
</dbReference>
<feature type="compositionally biased region" description="Basic and acidic residues" evidence="10">
    <location>
        <begin position="1094"/>
        <end position="1107"/>
    </location>
</feature>
<evidence type="ECO:0000256" key="7">
    <source>
        <dbReference type="ARBA" id="ARBA00022786"/>
    </source>
</evidence>
<dbReference type="GO" id="GO:0008270">
    <property type="term" value="F:zinc ion binding"/>
    <property type="evidence" value="ECO:0007669"/>
    <property type="project" value="UniProtKB-KW"/>
</dbReference>
<keyword evidence="4 9" id="KW-0479">Metal-binding</keyword>
<feature type="compositionally biased region" description="Polar residues" evidence="10">
    <location>
        <begin position="87"/>
        <end position="98"/>
    </location>
</feature>
<dbReference type="InterPro" id="IPR002867">
    <property type="entry name" value="IBR_dom"/>
</dbReference>
<dbReference type="Proteomes" id="UP000054477">
    <property type="component" value="Unassembled WGS sequence"/>
</dbReference>
<evidence type="ECO:0000313" key="14">
    <source>
        <dbReference type="EMBL" id="KIK05656.1"/>
    </source>
</evidence>
<dbReference type="Pfam" id="PF00642">
    <property type="entry name" value="zf-CCCH"/>
    <property type="match status" value="1"/>
</dbReference>
<dbReference type="GO" id="GO:0016567">
    <property type="term" value="P:protein ubiquitination"/>
    <property type="evidence" value="ECO:0007669"/>
    <property type="project" value="InterPro"/>
</dbReference>
<protein>
    <recommendedName>
        <fullName evidence="2">RBR-type E3 ubiquitin transferase</fullName>
        <ecNumber evidence="2">2.3.2.31</ecNumber>
    </recommendedName>
</protein>
<dbReference type="HOGENOM" id="CLU_004235_0_0_1"/>
<evidence type="ECO:0000256" key="2">
    <source>
        <dbReference type="ARBA" id="ARBA00012251"/>
    </source>
</evidence>
<dbReference type="OrthoDB" id="1431934at2759"/>
<dbReference type="InterPro" id="IPR036855">
    <property type="entry name" value="Znf_CCCH_sf"/>
</dbReference>
<dbReference type="PROSITE" id="PS00518">
    <property type="entry name" value="ZF_RING_1"/>
    <property type="match status" value="1"/>
</dbReference>
<dbReference type="Pfam" id="PF13445">
    <property type="entry name" value="zf-RING_UBOX"/>
    <property type="match status" value="1"/>
</dbReference>